<protein>
    <recommendedName>
        <fullName evidence="4">DUF834 domain-containing protein</fullName>
    </recommendedName>
</protein>
<evidence type="ECO:0000313" key="2">
    <source>
        <dbReference type="EnsemblPlants" id="OPUNC09G00340.1"/>
    </source>
</evidence>
<feature type="region of interest" description="Disordered" evidence="1">
    <location>
        <begin position="1"/>
        <end position="43"/>
    </location>
</feature>
<name>A0A0E0LY92_ORYPU</name>
<organism evidence="2">
    <name type="scientific">Oryza punctata</name>
    <name type="common">Red rice</name>
    <dbReference type="NCBI Taxonomy" id="4537"/>
    <lineage>
        <taxon>Eukaryota</taxon>
        <taxon>Viridiplantae</taxon>
        <taxon>Streptophyta</taxon>
        <taxon>Embryophyta</taxon>
        <taxon>Tracheophyta</taxon>
        <taxon>Spermatophyta</taxon>
        <taxon>Magnoliopsida</taxon>
        <taxon>Liliopsida</taxon>
        <taxon>Poales</taxon>
        <taxon>Poaceae</taxon>
        <taxon>BOP clade</taxon>
        <taxon>Oryzoideae</taxon>
        <taxon>Oryzeae</taxon>
        <taxon>Oryzinae</taxon>
        <taxon>Oryza</taxon>
    </lineage>
</organism>
<sequence length="71" mass="6972">MALGLAGVGEERGNGGVGLEGLASGLTGGEGDGDDNSVAPGGGTKQWRQWLLTVEMAATAALEKEGKEGSV</sequence>
<reference evidence="2" key="2">
    <citation type="submission" date="2018-05" db="EMBL/GenBank/DDBJ databases">
        <title>OpunRS2 (Oryza punctata Reference Sequence Version 2).</title>
        <authorList>
            <person name="Zhang J."/>
            <person name="Kudrna D."/>
            <person name="Lee S."/>
            <person name="Talag J."/>
            <person name="Welchert J."/>
            <person name="Wing R.A."/>
        </authorList>
    </citation>
    <scope>NUCLEOTIDE SEQUENCE [LARGE SCALE GENOMIC DNA]</scope>
</reference>
<dbReference type="Gramene" id="OPUNC09G00340.1">
    <property type="protein sequence ID" value="OPUNC09G00340.1"/>
    <property type="gene ID" value="OPUNC09G00340"/>
</dbReference>
<dbReference type="EnsemblPlants" id="OPUNC09G00340.1">
    <property type="protein sequence ID" value="OPUNC09G00340.1"/>
    <property type="gene ID" value="OPUNC09G00340"/>
</dbReference>
<dbReference type="HOGENOM" id="CLU_2744412_0_0_1"/>
<dbReference type="AlphaFoldDB" id="A0A0E0LY92"/>
<dbReference type="Proteomes" id="UP000026962">
    <property type="component" value="Chromosome 9"/>
</dbReference>
<evidence type="ECO:0000256" key="1">
    <source>
        <dbReference type="SAM" id="MobiDB-lite"/>
    </source>
</evidence>
<evidence type="ECO:0000313" key="3">
    <source>
        <dbReference type="Proteomes" id="UP000026962"/>
    </source>
</evidence>
<evidence type="ECO:0008006" key="4">
    <source>
        <dbReference type="Google" id="ProtNLM"/>
    </source>
</evidence>
<accession>A0A0E0LY92</accession>
<keyword evidence="3" id="KW-1185">Reference proteome</keyword>
<reference evidence="2" key="1">
    <citation type="submission" date="2015-04" db="UniProtKB">
        <authorList>
            <consortium name="EnsemblPlants"/>
        </authorList>
    </citation>
    <scope>IDENTIFICATION</scope>
</reference>
<proteinExistence type="predicted"/>